<feature type="transmembrane region" description="Helical" evidence="2">
    <location>
        <begin position="613"/>
        <end position="637"/>
    </location>
</feature>
<name>A0A1Q9DZ45_SYMMI</name>
<dbReference type="EMBL" id="LSRX01000327">
    <property type="protein sequence ID" value="OLQ00443.1"/>
    <property type="molecule type" value="Genomic_DNA"/>
</dbReference>
<evidence type="ECO:0000313" key="4">
    <source>
        <dbReference type="EMBL" id="OLQ00443.1"/>
    </source>
</evidence>
<keyword evidence="2" id="KW-0812">Transmembrane</keyword>
<keyword evidence="5" id="KW-1185">Reference proteome</keyword>
<dbReference type="InterPro" id="IPR003347">
    <property type="entry name" value="JmjC_dom"/>
</dbReference>
<gene>
    <name evidence="4" type="primary">Jmjd7</name>
    <name evidence="4" type="ORF">AK812_SmicGene16882</name>
</gene>
<reference evidence="4 5" key="1">
    <citation type="submission" date="2016-02" db="EMBL/GenBank/DDBJ databases">
        <title>Genome analysis of coral dinoflagellate symbionts highlights evolutionary adaptations to a symbiotic lifestyle.</title>
        <authorList>
            <person name="Aranda M."/>
            <person name="Li Y."/>
            <person name="Liew Y.J."/>
            <person name="Baumgarten S."/>
            <person name="Simakov O."/>
            <person name="Wilson M."/>
            <person name="Piel J."/>
            <person name="Ashoor H."/>
            <person name="Bougouffa S."/>
            <person name="Bajic V.B."/>
            <person name="Ryu T."/>
            <person name="Ravasi T."/>
            <person name="Bayer T."/>
            <person name="Micklem G."/>
            <person name="Kim H."/>
            <person name="Bhak J."/>
            <person name="Lajeunesse T.C."/>
            <person name="Voolstra C.R."/>
        </authorList>
    </citation>
    <scope>NUCLEOTIDE SEQUENCE [LARGE SCALE GENOMIC DNA]</scope>
    <source>
        <strain evidence="4 5">CCMP2467</strain>
    </source>
</reference>
<keyword evidence="2" id="KW-1133">Transmembrane helix</keyword>
<dbReference type="Pfam" id="PF13621">
    <property type="entry name" value="Cupin_8"/>
    <property type="match status" value="1"/>
</dbReference>
<dbReference type="Proteomes" id="UP000186817">
    <property type="component" value="Unassembled WGS sequence"/>
</dbReference>
<organism evidence="4 5">
    <name type="scientific">Symbiodinium microadriaticum</name>
    <name type="common">Dinoflagellate</name>
    <name type="synonym">Zooxanthella microadriatica</name>
    <dbReference type="NCBI Taxonomy" id="2951"/>
    <lineage>
        <taxon>Eukaryota</taxon>
        <taxon>Sar</taxon>
        <taxon>Alveolata</taxon>
        <taxon>Dinophyceae</taxon>
        <taxon>Suessiales</taxon>
        <taxon>Symbiodiniaceae</taxon>
        <taxon>Symbiodinium</taxon>
    </lineage>
</organism>
<feature type="domain" description="JmjC" evidence="3">
    <location>
        <begin position="132"/>
        <end position="325"/>
    </location>
</feature>
<dbReference type="AlphaFoldDB" id="A0A1Q9DZ45"/>
<dbReference type="SMART" id="SM00558">
    <property type="entry name" value="JmjC"/>
    <property type="match status" value="1"/>
</dbReference>
<keyword evidence="2" id="KW-0472">Membrane</keyword>
<feature type="region of interest" description="Disordered" evidence="1">
    <location>
        <begin position="413"/>
        <end position="438"/>
    </location>
</feature>
<dbReference type="SUPFAM" id="SSF51197">
    <property type="entry name" value="Clavaminate synthase-like"/>
    <property type="match status" value="1"/>
</dbReference>
<feature type="region of interest" description="Disordered" evidence="1">
    <location>
        <begin position="463"/>
        <end position="485"/>
    </location>
</feature>
<evidence type="ECO:0000259" key="3">
    <source>
        <dbReference type="PROSITE" id="PS51184"/>
    </source>
</evidence>
<dbReference type="InterPro" id="IPR014710">
    <property type="entry name" value="RmlC-like_jellyroll"/>
</dbReference>
<evidence type="ECO:0000313" key="5">
    <source>
        <dbReference type="Proteomes" id="UP000186817"/>
    </source>
</evidence>
<dbReference type="PANTHER" id="PTHR12461:SF99">
    <property type="entry name" value="BIFUNCTIONAL PEPTIDASE AND (3S)-LYSYL HYDROXYLASE JMJD7"/>
    <property type="match status" value="1"/>
</dbReference>
<accession>A0A1Q9DZ45</accession>
<comment type="caution">
    <text evidence="4">The sequence shown here is derived from an EMBL/GenBank/DDBJ whole genome shotgun (WGS) entry which is preliminary data.</text>
</comment>
<evidence type="ECO:0000256" key="1">
    <source>
        <dbReference type="SAM" id="MobiDB-lite"/>
    </source>
</evidence>
<sequence>MDGAGYGAALSAQKGQATEVPRLRSLTRLARNIRSFWRPREVPRRSAAQLSAAEFIRDFVGMSQPVVLTDLSEEDWPCLAKWSVDHLLSAAGRSEVSVNVTSNGRADSVDSEGRFVQPLEEQMLFEKFLQHLQKRDTGDVLYLSRQNDSLREEFPGLLPDVPAAIPLARQAFGNEPEAVNLWIGDERSVSSCHKDPYENLYLVVRGEKLFTLMPPASAPFLHEQLCSPASLVRQPDGKLQPILDDAPPVPWIPFDVAGEVDAAKFPLYARFRQHLAVEVAVGPGELLYLPAMWYHRVAQRGITIAVNYWHDMQIGHGYVHHQLIRDLFGLDVEASDSEGWAAGEMSSPDYLPEALLRLDFMPGSVISTYAVRGKEKKGTGRFQLFEDAKKRGYGGRSAGLELRRLWKEDPEAEAPWKNQDDSGHFHNTVPNVGKQRDPTAAETTVEITGQGAVRGKAVTDGLPSVSASMKKEQSVTPSAEPDPSFNLLPSLSSKESEAEVLNDLEAAIEVQSGDTWKVLYPGRSLTVRGDESVKVRLREVPQISGTCSVSGAALHAARSFGEKFGSDAKQWMQKERREALLESSQRRRRQEQLEAVMAQMQTSGGRSSLRGRFAMYIAIAIPILVALMLVCAVLQPADSRQGVLISAVAVILLLGINTGNARLWLIAEGASAPIHAVFKYSHSCKEPRLRVCILVSWCIAALSLLVTTINHLTLGLWQGLHLFLAWEILSRYESAFEKLVANSDLGAATVFLPECAASYGKHSTIPRSEQLDGECWCIPLYGTRKSWGCKWWTAWTANVEKATRQGAELQVVFWKNRCGQGKVRSFATVGAENLRRDALEALAAGLEGLSKDLGEDGTSQYSREADRLFLASLSGEDRGFLQASEGLGISQKAEVAWLERKGYQYTEREDTKLWIKVPAPFSEAEPSLEALQKTAEFLCSGEVATVEPHAAPEMGEKRDV</sequence>
<dbReference type="InterPro" id="IPR041667">
    <property type="entry name" value="Cupin_8"/>
</dbReference>
<dbReference type="PANTHER" id="PTHR12461">
    <property type="entry name" value="HYPOXIA-INDUCIBLE FACTOR 1 ALPHA INHIBITOR-RELATED"/>
    <property type="match status" value="1"/>
</dbReference>
<protein>
    <submittedName>
        <fullName evidence="4">JmjC domain-containing protein 7</fullName>
    </submittedName>
</protein>
<dbReference type="OrthoDB" id="419054at2759"/>
<feature type="transmembrane region" description="Helical" evidence="2">
    <location>
        <begin position="643"/>
        <end position="667"/>
    </location>
</feature>
<evidence type="ECO:0000256" key="2">
    <source>
        <dbReference type="SAM" id="Phobius"/>
    </source>
</evidence>
<proteinExistence type="predicted"/>
<dbReference type="PROSITE" id="PS51184">
    <property type="entry name" value="JMJC"/>
    <property type="match status" value="1"/>
</dbReference>
<dbReference type="Gene3D" id="2.60.120.10">
    <property type="entry name" value="Jelly Rolls"/>
    <property type="match status" value="1"/>
</dbReference>